<organism evidence="1">
    <name type="scientific">marine sediment metagenome</name>
    <dbReference type="NCBI Taxonomy" id="412755"/>
    <lineage>
        <taxon>unclassified sequences</taxon>
        <taxon>metagenomes</taxon>
        <taxon>ecological metagenomes</taxon>
    </lineage>
</organism>
<sequence>MNEVNNKFRYSELIVLIFLWICFQSQSVLACRYNVRESGFIDLGTKPYYFYGYVNKDTPEEITSSFEQIS</sequence>
<dbReference type="EMBL" id="BARW01016976">
    <property type="protein sequence ID" value="GAI97368.1"/>
    <property type="molecule type" value="Genomic_DNA"/>
</dbReference>
<name>X1SWM3_9ZZZZ</name>
<dbReference type="AlphaFoldDB" id="X1SWM3"/>
<dbReference type="PROSITE" id="PS51257">
    <property type="entry name" value="PROKAR_LIPOPROTEIN"/>
    <property type="match status" value="1"/>
</dbReference>
<gene>
    <name evidence="1" type="ORF">S12H4_29430</name>
</gene>
<evidence type="ECO:0000313" key="1">
    <source>
        <dbReference type="EMBL" id="GAI97368.1"/>
    </source>
</evidence>
<comment type="caution">
    <text evidence="1">The sequence shown here is derived from an EMBL/GenBank/DDBJ whole genome shotgun (WGS) entry which is preliminary data.</text>
</comment>
<reference evidence="1" key="1">
    <citation type="journal article" date="2014" name="Front. Microbiol.">
        <title>High frequency of phylogenetically diverse reductive dehalogenase-homologous genes in deep subseafloor sedimentary metagenomes.</title>
        <authorList>
            <person name="Kawai M."/>
            <person name="Futagami T."/>
            <person name="Toyoda A."/>
            <person name="Takaki Y."/>
            <person name="Nishi S."/>
            <person name="Hori S."/>
            <person name="Arai W."/>
            <person name="Tsubouchi T."/>
            <person name="Morono Y."/>
            <person name="Uchiyama I."/>
            <person name="Ito T."/>
            <person name="Fujiyama A."/>
            <person name="Inagaki F."/>
            <person name="Takami H."/>
        </authorList>
    </citation>
    <scope>NUCLEOTIDE SEQUENCE</scope>
    <source>
        <strain evidence="1">Expedition CK06-06</strain>
    </source>
</reference>
<proteinExistence type="predicted"/>
<protein>
    <submittedName>
        <fullName evidence="1">Uncharacterized protein</fullName>
    </submittedName>
</protein>
<feature type="non-terminal residue" evidence="1">
    <location>
        <position position="70"/>
    </location>
</feature>
<accession>X1SWM3</accession>